<dbReference type="GO" id="GO:0005739">
    <property type="term" value="C:mitochondrion"/>
    <property type="evidence" value="ECO:0007669"/>
    <property type="project" value="TreeGrafter"/>
</dbReference>
<feature type="compositionally biased region" description="Basic and acidic residues" evidence="2">
    <location>
        <begin position="116"/>
        <end position="130"/>
    </location>
</feature>
<name>A0AB34FYT1_9HYPO</name>
<feature type="compositionally biased region" description="Low complexity" evidence="2">
    <location>
        <begin position="27"/>
        <end position="41"/>
    </location>
</feature>
<accession>A0AB34FYT1</accession>
<evidence type="ECO:0000256" key="2">
    <source>
        <dbReference type="SAM" id="MobiDB-lite"/>
    </source>
</evidence>
<evidence type="ECO:0000313" key="5">
    <source>
        <dbReference type="Proteomes" id="UP001163105"/>
    </source>
</evidence>
<dbReference type="Gene3D" id="3.40.50.12230">
    <property type="match status" value="1"/>
</dbReference>
<feature type="compositionally biased region" description="Low complexity" evidence="2">
    <location>
        <begin position="257"/>
        <end position="267"/>
    </location>
</feature>
<dbReference type="GO" id="GO:0004479">
    <property type="term" value="F:methionyl-tRNA formyltransferase activity"/>
    <property type="evidence" value="ECO:0007669"/>
    <property type="project" value="UniProtKB-EC"/>
</dbReference>
<feature type="compositionally biased region" description="Polar residues" evidence="2">
    <location>
        <begin position="50"/>
        <end position="69"/>
    </location>
</feature>
<feature type="compositionally biased region" description="Basic and acidic residues" evidence="2">
    <location>
        <begin position="233"/>
        <end position="256"/>
    </location>
</feature>
<dbReference type="CDD" id="cd08646">
    <property type="entry name" value="FMT_core_Met-tRNA-FMT_N"/>
    <property type="match status" value="1"/>
</dbReference>
<dbReference type="AlphaFoldDB" id="A0AB34FYT1"/>
<dbReference type="PANTHER" id="PTHR11138:SF5">
    <property type="entry name" value="METHIONYL-TRNA FORMYLTRANSFERASE, MITOCHONDRIAL"/>
    <property type="match status" value="1"/>
</dbReference>
<feature type="domain" description="Formyl transferase N-terminal" evidence="3">
    <location>
        <begin position="483"/>
        <end position="663"/>
    </location>
</feature>
<dbReference type="PANTHER" id="PTHR11138">
    <property type="entry name" value="METHIONYL-TRNA FORMYLTRANSFERASE"/>
    <property type="match status" value="1"/>
</dbReference>
<comment type="caution">
    <text evidence="4">The sequence shown here is derived from an EMBL/GenBank/DDBJ whole genome shotgun (WGS) entry which is preliminary data.</text>
</comment>
<dbReference type="EMBL" id="JAQHRD010000003">
    <property type="protein sequence ID" value="KAJ6443190.1"/>
    <property type="molecule type" value="Genomic_DNA"/>
</dbReference>
<dbReference type="SUPFAM" id="SSF53328">
    <property type="entry name" value="Formyltransferase"/>
    <property type="match status" value="1"/>
</dbReference>
<protein>
    <recommendedName>
        <fullName evidence="1">methionyl-tRNA formyltransferase</fullName>
        <ecNumber evidence="1">2.1.2.9</ecNumber>
    </recommendedName>
</protein>
<evidence type="ECO:0000256" key="1">
    <source>
        <dbReference type="ARBA" id="ARBA00012261"/>
    </source>
</evidence>
<dbReference type="EC" id="2.1.2.9" evidence="1"/>
<organism evidence="4 5">
    <name type="scientific">Purpureocillium lavendulum</name>
    <dbReference type="NCBI Taxonomy" id="1247861"/>
    <lineage>
        <taxon>Eukaryota</taxon>
        <taxon>Fungi</taxon>
        <taxon>Dikarya</taxon>
        <taxon>Ascomycota</taxon>
        <taxon>Pezizomycotina</taxon>
        <taxon>Sordariomycetes</taxon>
        <taxon>Hypocreomycetidae</taxon>
        <taxon>Hypocreales</taxon>
        <taxon>Ophiocordycipitaceae</taxon>
        <taxon>Purpureocillium</taxon>
    </lineage>
</organism>
<feature type="compositionally biased region" description="Acidic residues" evidence="2">
    <location>
        <begin position="99"/>
        <end position="109"/>
    </location>
</feature>
<feature type="region of interest" description="Disordered" evidence="2">
    <location>
        <begin position="1"/>
        <end position="272"/>
    </location>
</feature>
<dbReference type="InterPro" id="IPR036477">
    <property type="entry name" value="Formyl_transf_N_sf"/>
</dbReference>
<evidence type="ECO:0000313" key="4">
    <source>
        <dbReference type="EMBL" id="KAJ6443190.1"/>
    </source>
</evidence>
<reference evidence="4" key="1">
    <citation type="submission" date="2023-01" db="EMBL/GenBank/DDBJ databases">
        <title>The growth and conidiation of Purpureocillium lavendulum are regulated by nitrogen source and histone H3K14 acetylation.</title>
        <authorList>
            <person name="Tang P."/>
            <person name="Han J."/>
            <person name="Zhang C."/>
            <person name="Tang P."/>
            <person name="Qi F."/>
            <person name="Zhang K."/>
            <person name="Liang L."/>
        </authorList>
    </citation>
    <scope>NUCLEOTIDE SEQUENCE</scope>
    <source>
        <strain evidence="4">YMF1.00683</strain>
    </source>
</reference>
<sequence>MQPPPSTPAPRRFLLAKRNTQRGGGTQPQSQAQAQPSDQQQRTPGAAAPTHSQFQSTPRFGPSSSALRSTQRRGLDVEDVVDIDDDEHDHQGHDHNVDDDGDGGDDEAELGLLAHGGDDAGREVSPRDSIEMESDSVLSASQDDAMVDASEHADAPTEDEIIEVDSQQVETLHASPHGRQAKRRKLSISPAPESSPIRRLVEQGEPATPEQDPRTSSRAGTEDMDLPDSDADDSAHSPSERTAARDRSGRAARDRTQQQQQPIFRPAPRFKPVAEADDYAAGDEGGGLPAAFSPQRRGARYVPGGLAAELQGWLSEVKGWESHGDVRGTDSSGGSLREFVVDEVRPGRRMYLVRARPRGGDGGDAMHGETMPLQSIILAGEGKLTGLGRRAMVGVGSAVRVGGPVWDVEIEDTTWTDDAPPDMTLSILRPLAGLHRPEPVRRLAALAKAITSVHHKAHHRHPRFPFSSSACRLRQRAVSDPLRILFCGSDDFSCASLRALHAEHARDPGLVSALDVMVLPPRRTGRGFKQLREVPCKALAEELGLRVHQRETFRNWELPEGTNLVVVVSFGLFVPPRILNSAKYGGLNVHPSFLPDLRGPAPIHHALLRGDSHIGVTLQTLDDRQFDHGAVLAQTPTPGVPVRPGAPLQEVIQDAAAKGAELLVQGLRDGLHVPPHRDLAPSPPQGGPLMTLTHAPKVTKADAQIDWEAWRSGEDFARRVRVFGSVWTHAVNDGGHEKRVLFLDAEPRTAIAAEEDGVQGEAVAMEFAHDDGRGEDWATHLRRVAVDEGSGACAVSVGESVGEEAEEGDDAERRHGRRREWVVVRRVKVDGKKEQSAATGLRPFLRRPPL</sequence>
<keyword evidence="5" id="KW-1185">Reference proteome</keyword>
<feature type="compositionally biased region" description="Basic and acidic residues" evidence="2">
    <location>
        <begin position="88"/>
        <end position="98"/>
    </location>
</feature>
<evidence type="ECO:0000259" key="3">
    <source>
        <dbReference type="Pfam" id="PF00551"/>
    </source>
</evidence>
<proteinExistence type="predicted"/>
<feature type="compositionally biased region" description="Acidic residues" evidence="2">
    <location>
        <begin position="222"/>
        <end position="232"/>
    </location>
</feature>
<dbReference type="Pfam" id="PF00551">
    <property type="entry name" value="Formyl_trans_N"/>
    <property type="match status" value="1"/>
</dbReference>
<dbReference type="InterPro" id="IPR002376">
    <property type="entry name" value="Formyl_transf_N"/>
</dbReference>
<dbReference type="InterPro" id="IPR041711">
    <property type="entry name" value="Met-tRNA-FMT_N"/>
</dbReference>
<dbReference type="Proteomes" id="UP001163105">
    <property type="component" value="Unassembled WGS sequence"/>
</dbReference>
<feature type="compositionally biased region" description="Acidic residues" evidence="2">
    <location>
        <begin position="77"/>
        <end position="87"/>
    </location>
</feature>
<gene>
    <name evidence="4" type="primary">MTFMT</name>
    <name evidence="4" type="ORF">O9K51_04369</name>
</gene>